<dbReference type="InterPro" id="IPR011990">
    <property type="entry name" value="TPR-like_helical_dom_sf"/>
</dbReference>
<feature type="repeat" description="TPR" evidence="1">
    <location>
        <begin position="137"/>
        <end position="170"/>
    </location>
</feature>
<name>A0A3N1XNP3_9FIRM</name>
<feature type="repeat" description="TPR" evidence="1">
    <location>
        <begin position="100"/>
        <end position="133"/>
    </location>
</feature>
<keyword evidence="3" id="KW-1185">Reference proteome</keyword>
<feature type="repeat" description="TPR" evidence="1">
    <location>
        <begin position="26"/>
        <end position="59"/>
    </location>
</feature>
<dbReference type="SUPFAM" id="SSF81901">
    <property type="entry name" value="HCP-like"/>
    <property type="match status" value="1"/>
</dbReference>
<sequence>MRKNSLGFIIIIWIIMLTGCSFGNSANSYHKTGMKYFEKGEYSKAVENLKEAVKLNQGKAEYFIDYGFGLVKTGQVDEALAEFDKAILNKNNKVVRENNKKAYRGKGVAYYEGGEYENAIVEFSKALEIKEEDKLNQDLMYYIASSYEKSGNYKDALNQYEKILDEFKPNAGIYELIARTNYHLGEFEKAIESYDKALEFDKDVYEYYFEKYAIFNKMGEVEAGKKVLSKAAQIKAKSKENDFNGAKLLFLSGDYEKAAVKFNESLEDGFNLANYYLGEIYRIEEDYDLAIQYYKEYLNKESDIQISLVYNQLAACLIANENYEEALGFLNMGIKQNDSSTLKELLYNQVIAYENLSSFKEAYGTAEKYLKLYPDDKEMMREFEFIKTRVTESKSSKEK</sequence>
<dbReference type="RefSeq" id="WP_170164316.1">
    <property type="nucleotide sequence ID" value="NZ_RJVG01000005.1"/>
</dbReference>
<organism evidence="2 3">
    <name type="scientific">Mobilisporobacter senegalensis</name>
    <dbReference type="NCBI Taxonomy" id="1329262"/>
    <lineage>
        <taxon>Bacteria</taxon>
        <taxon>Bacillati</taxon>
        <taxon>Bacillota</taxon>
        <taxon>Clostridia</taxon>
        <taxon>Lachnospirales</taxon>
        <taxon>Lachnospiraceae</taxon>
        <taxon>Mobilisporobacter</taxon>
    </lineage>
</organism>
<dbReference type="InterPro" id="IPR019734">
    <property type="entry name" value="TPR_rpt"/>
</dbReference>
<evidence type="ECO:0000256" key="1">
    <source>
        <dbReference type="PROSITE-ProRule" id="PRU00339"/>
    </source>
</evidence>
<dbReference type="Gene3D" id="1.25.40.10">
    <property type="entry name" value="Tetratricopeptide repeat domain"/>
    <property type="match status" value="3"/>
</dbReference>
<gene>
    <name evidence="2" type="ORF">EDD66_105207</name>
</gene>
<dbReference type="AlphaFoldDB" id="A0A3N1XNP3"/>
<keyword evidence="1" id="KW-0802">TPR repeat</keyword>
<dbReference type="Pfam" id="PF13181">
    <property type="entry name" value="TPR_8"/>
    <property type="match status" value="1"/>
</dbReference>
<dbReference type="PROSITE" id="PS51257">
    <property type="entry name" value="PROKAR_LIPOPROTEIN"/>
    <property type="match status" value="1"/>
</dbReference>
<dbReference type="PANTHER" id="PTHR12558">
    <property type="entry name" value="CELL DIVISION CYCLE 16,23,27"/>
    <property type="match status" value="1"/>
</dbReference>
<dbReference type="SMART" id="SM00028">
    <property type="entry name" value="TPR"/>
    <property type="match status" value="8"/>
</dbReference>
<comment type="caution">
    <text evidence="2">The sequence shown here is derived from an EMBL/GenBank/DDBJ whole genome shotgun (WGS) entry which is preliminary data.</text>
</comment>
<feature type="repeat" description="TPR" evidence="1">
    <location>
        <begin position="271"/>
        <end position="304"/>
    </location>
</feature>
<dbReference type="SUPFAM" id="SSF48452">
    <property type="entry name" value="TPR-like"/>
    <property type="match status" value="1"/>
</dbReference>
<dbReference type="Pfam" id="PF13432">
    <property type="entry name" value="TPR_16"/>
    <property type="match status" value="3"/>
</dbReference>
<accession>A0A3N1XNP3</accession>
<evidence type="ECO:0000313" key="2">
    <source>
        <dbReference type="EMBL" id="ROR28266.1"/>
    </source>
</evidence>
<proteinExistence type="predicted"/>
<dbReference type="PROSITE" id="PS50005">
    <property type="entry name" value="TPR"/>
    <property type="match status" value="5"/>
</dbReference>
<evidence type="ECO:0000313" key="3">
    <source>
        <dbReference type="Proteomes" id="UP000273083"/>
    </source>
</evidence>
<protein>
    <submittedName>
        <fullName evidence="2">Tetratricopeptide repeat protein</fullName>
    </submittedName>
</protein>
<dbReference type="EMBL" id="RJVG01000005">
    <property type="protein sequence ID" value="ROR28266.1"/>
    <property type="molecule type" value="Genomic_DNA"/>
</dbReference>
<dbReference type="Proteomes" id="UP000273083">
    <property type="component" value="Unassembled WGS sequence"/>
</dbReference>
<reference evidence="2 3" key="1">
    <citation type="submission" date="2018-11" db="EMBL/GenBank/DDBJ databases">
        <title>Genomic Encyclopedia of Type Strains, Phase IV (KMG-IV): sequencing the most valuable type-strain genomes for metagenomic binning, comparative biology and taxonomic classification.</title>
        <authorList>
            <person name="Goeker M."/>
        </authorList>
    </citation>
    <scope>NUCLEOTIDE SEQUENCE [LARGE SCALE GENOMIC DNA]</scope>
    <source>
        <strain evidence="2 3">DSM 26537</strain>
    </source>
</reference>
<feature type="repeat" description="TPR" evidence="1">
    <location>
        <begin position="171"/>
        <end position="204"/>
    </location>
</feature>
<dbReference type="PROSITE" id="PS50293">
    <property type="entry name" value="TPR_REGION"/>
    <property type="match status" value="2"/>
</dbReference>
<dbReference type="PANTHER" id="PTHR12558:SF13">
    <property type="entry name" value="CELL DIVISION CYCLE PROTEIN 27 HOMOLOG"/>
    <property type="match status" value="1"/>
</dbReference>